<feature type="domain" description="HORMA" evidence="7">
    <location>
        <begin position="23"/>
        <end position="223"/>
    </location>
</feature>
<evidence type="ECO:0000256" key="1">
    <source>
        <dbReference type="ARBA" id="ARBA00004123"/>
    </source>
</evidence>
<evidence type="ECO:0000256" key="2">
    <source>
        <dbReference type="ARBA" id="ARBA00004286"/>
    </source>
</evidence>
<keyword evidence="8" id="KW-1185">Reference proteome</keyword>
<accession>A0ABM3LFQ6</accession>
<proteinExistence type="predicted"/>
<keyword evidence="4" id="KW-0539">Nucleus</keyword>
<dbReference type="InterPro" id="IPR013083">
    <property type="entry name" value="Znf_RING/FYVE/PHD"/>
</dbReference>
<dbReference type="InterPro" id="IPR011011">
    <property type="entry name" value="Znf_FYVE_PHD"/>
</dbReference>
<dbReference type="InterPro" id="IPR003511">
    <property type="entry name" value="HORMA_dom"/>
</dbReference>
<feature type="region of interest" description="Disordered" evidence="6">
    <location>
        <begin position="496"/>
        <end position="523"/>
    </location>
</feature>
<dbReference type="Gene3D" id="3.30.40.10">
    <property type="entry name" value="Zinc/RING finger domain, C3HC4 (zinc finger)"/>
    <property type="match status" value="1"/>
</dbReference>
<evidence type="ECO:0000313" key="8">
    <source>
        <dbReference type="Proteomes" id="UP001652582"/>
    </source>
</evidence>
<evidence type="ECO:0000256" key="4">
    <source>
        <dbReference type="ARBA" id="ARBA00023242"/>
    </source>
</evidence>
<protein>
    <submittedName>
        <fullName evidence="9">Uncharacterized protein LOC112053487</fullName>
    </submittedName>
</protein>
<sequence>MEPLNDMSNEWMESFSPAPEDCTNSATFVKKISWIMISTISYLKDALPENSYTMETFKDFRLHILKKDCSNGIGNFLSSALADAFDALDKQYLRKLAFCFYEPDCQLGNMIESHVFEYVYYKEGVSVKYSRNAGASTQKHSFEDQTVDLMKAIFSVMRSCQNKLPTVFGISLKLFYYKDTPEDYVAPGFKSDEGVDHSEHDQTKKGLVLGRVDTDFHTLRFTSYVKEYESSAQTAPPNREALPNIPSMSNKTEGIDPRVVCPCSKKDDPTQYQDDVLLTCFYCNTLQHAACFGIFEDATSLSRHCCVVCRDEDATRLPTDLRLVLLPPKRRISLCLFRRALKLCSQREFVDARALADRFRESARNTTRMMSSLHKQGVVQLTPDIHSNNPRNVIKENIKKVFAKLCSLREQNISDSLIDEIEGALSQNTQESVIEHALTTIDKEDLSNASNLGRVIKKPETRSYDENPTLKAYRDIFITEEIVDPLLARNVSDSDKRKMEGTVTDTGNKRRKLQLQRKPKAGM</sequence>
<evidence type="ECO:0000256" key="6">
    <source>
        <dbReference type="SAM" id="MobiDB-lite"/>
    </source>
</evidence>
<dbReference type="SUPFAM" id="SSF56019">
    <property type="entry name" value="The spindle assembly checkpoint protein mad2"/>
    <property type="match status" value="1"/>
</dbReference>
<dbReference type="InterPro" id="IPR036570">
    <property type="entry name" value="HORMA_dom_sf"/>
</dbReference>
<dbReference type="Pfam" id="PF02301">
    <property type="entry name" value="HORMA"/>
    <property type="match status" value="1"/>
</dbReference>
<dbReference type="SUPFAM" id="SSF57903">
    <property type="entry name" value="FYVE/PHD zinc finger"/>
    <property type="match status" value="1"/>
</dbReference>
<dbReference type="GeneID" id="112053487"/>
<evidence type="ECO:0000256" key="5">
    <source>
        <dbReference type="ARBA" id="ARBA00023254"/>
    </source>
</evidence>
<evidence type="ECO:0000256" key="3">
    <source>
        <dbReference type="ARBA" id="ARBA00022454"/>
    </source>
</evidence>
<dbReference type="PROSITE" id="PS50815">
    <property type="entry name" value="HORMA"/>
    <property type="match status" value="1"/>
</dbReference>
<reference evidence="9" key="1">
    <citation type="submission" date="2025-08" db="UniProtKB">
        <authorList>
            <consortium name="RefSeq"/>
        </authorList>
    </citation>
    <scope>IDENTIFICATION</scope>
</reference>
<evidence type="ECO:0000259" key="7">
    <source>
        <dbReference type="PROSITE" id="PS50815"/>
    </source>
</evidence>
<organism evidence="8 9">
    <name type="scientific">Bicyclus anynana</name>
    <name type="common">Squinting bush brown butterfly</name>
    <dbReference type="NCBI Taxonomy" id="110368"/>
    <lineage>
        <taxon>Eukaryota</taxon>
        <taxon>Metazoa</taxon>
        <taxon>Ecdysozoa</taxon>
        <taxon>Arthropoda</taxon>
        <taxon>Hexapoda</taxon>
        <taxon>Insecta</taxon>
        <taxon>Pterygota</taxon>
        <taxon>Neoptera</taxon>
        <taxon>Endopterygota</taxon>
        <taxon>Lepidoptera</taxon>
        <taxon>Glossata</taxon>
        <taxon>Ditrysia</taxon>
        <taxon>Papilionoidea</taxon>
        <taxon>Nymphalidae</taxon>
        <taxon>Satyrinae</taxon>
        <taxon>Satyrini</taxon>
        <taxon>Mycalesina</taxon>
        <taxon>Bicyclus</taxon>
    </lineage>
</organism>
<dbReference type="InterPro" id="IPR051294">
    <property type="entry name" value="HORMA_MeioticProgression"/>
</dbReference>
<evidence type="ECO:0000313" key="9">
    <source>
        <dbReference type="RefSeq" id="XP_052737910.1"/>
    </source>
</evidence>
<dbReference type="RefSeq" id="XP_052737910.1">
    <property type="nucleotide sequence ID" value="XM_052881950.1"/>
</dbReference>
<dbReference type="PANTHER" id="PTHR48225">
    <property type="entry name" value="HORMA DOMAIN-CONTAINING PROTEIN 1"/>
    <property type="match status" value="1"/>
</dbReference>
<dbReference type="PANTHER" id="PTHR48225:SF7">
    <property type="entry name" value="MEIOSIS-SPECIFIC PROTEIN HOP1"/>
    <property type="match status" value="1"/>
</dbReference>
<name>A0ABM3LFQ6_BICAN</name>
<gene>
    <name evidence="9" type="primary">LOC112053487</name>
</gene>
<feature type="compositionally biased region" description="Basic residues" evidence="6">
    <location>
        <begin position="509"/>
        <end position="523"/>
    </location>
</feature>
<dbReference type="Proteomes" id="UP001652582">
    <property type="component" value="Chromosome 6"/>
</dbReference>
<comment type="subcellular location">
    <subcellularLocation>
        <location evidence="2">Chromosome</location>
    </subcellularLocation>
    <subcellularLocation>
        <location evidence="1">Nucleus</location>
    </subcellularLocation>
</comment>
<keyword evidence="5" id="KW-0469">Meiosis</keyword>
<keyword evidence="3" id="KW-0158">Chromosome</keyword>
<dbReference type="Gene3D" id="3.30.900.10">
    <property type="entry name" value="HORMA domain"/>
    <property type="match status" value="1"/>
</dbReference>